<dbReference type="GO" id="GO:0003700">
    <property type="term" value="F:DNA-binding transcription factor activity"/>
    <property type="evidence" value="ECO:0007669"/>
    <property type="project" value="InterPro"/>
</dbReference>
<comment type="similarity">
    <text evidence="1">Belongs to the LysR transcriptional regulatory family.</text>
</comment>
<keyword evidence="3" id="KW-0238">DNA-binding</keyword>
<dbReference type="InterPro" id="IPR036390">
    <property type="entry name" value="WH_DNA-bd_sf"/>
</dbReference>
<proteinExistence type="inferred from homology"/>
<feature type="domain" description="HTH lysR-type" evidence="5">
    <location>
        <begin position="5"/>
        <end position="62"/>
    </location>
</feature>
<evidence type="ECO:0000256" key="3">
    <source>
        <dbReference type="ARBA" id="ARBA00023125"/>
    </source>
</evidence>
<dbReference type="InterPro" id="IPR036388">
    <property type="entry name" value="WH-like_DNA-bd_sf"/>
</dbReference>
<dbReference type="InterPro" id="IPR000847">
    <property type="entry name" value="LysR_HTH_N"/>
</dbReference>
<dbReference type="GO" id="GO:0003677">
    <property type="term" value="F:DNA binding"/>
    <property type="evidence" value="ECO:0007669"/>
    <property type="project" value="UniProtKB-KW"/>
</dbReference>
<dbReference type="Gene3D" id="3.40.190.10">
    <property type="entry name" value="Periplasmic binding protein-like II"/>
    <property type="match status" value="2"/>
</dbReference>
<dbReference type="SUPFAM" id="SSF46785">
    <property type="entry name" value="Winged helix' DNA-binding domain"/>
    <property type="match status" value="1"/>
</dbReference>
<dbReference type="PROSITE" id="PS50931">
    <property type="entry name" value="HTH_LYSR"/>
    <property type="match status" value="1"/>
</dbReference>
<dbReference type="Gene3D" id="1.10.10.10">
    <property type="entry name" value="Winged helix-like DNA-binding domain superfamily/Winged helix DNA-binding domain"/>
    <property type="match status" value="1"/>
</dbReference>
<dbReference type="PRINTS" id="PR00039">
    <property type="entry name" value="HTHLYSR"/>
</dbReference>
<sequence length="298" mass="32640">MAQILDMDNLSTFLAIAESGSFTAASREVFKTQSAVSMQMKRLEETIGKKLFYKEGRINRLTRDGDILLNFARRIIRLNNEALLTITQPEISGLVRLGIGDDYAERYLPEILARFSYSNPNVEVAIVCDDSEYVAKQLKKGDLDLAIGTGSLFRENGELLKRERLVWATSSTHSAQLQDVLPLAICGDDCCWSNQAIRTLKQMGRPYRVAYQARNHAVIASTVIAGLAVTAIAESGLRPGMRTLGPDEGFAELGTSDILLLKPITPLSSAAEILSQHICDSLATLGTNGLRNFSEAAE</sequence>
<accession>A0A2A4Z8R8</accession>
<evidence type="ECO:0000256" key="1">
    <source>
        <dbReference type="ARBA" id="ARBA00009437"/>
    </source>
</evidence>
<dbReference type="PANTHER" id="PTHR30579">
    <property type="entry name" value="TRANSCRIPTIONAL REGULATOR"/>
    <property type="match status" value="1"/>
</dbReference>
<reference evidence="6" key="2">
    <citation type="journal article" date="2018" name="ISME J.">
        <title>A dynamic microbial community with high functional redundancy inhabits the cold, oxic subseafloor aquifer.</title>
        <authorList>
            <person name="Tully B.J."/>
            <person name="Wheat C.G."/>
            <person name="Glazer B.T."/>
            <person name="Huber J.A."/>
        </authorList>
    </citation>
    <scope>NUCLEOTIDE SEQUENCE</scope>
    <source>
        <strain evidence="6">NORP83</strain>
    </source>
</reference>
<name>A0A2A4Z8R8_9PROT</name>
<keyword evidence="4" id="KW-0804">Transcription</keyword>
<organism evidence="6">
    <name type="scientific">OCS116 cluster bacterium</name>
    <dbReference type="NCBI Taxonomy" id="2030921"/>
    <lineage>
        <taxon>Bacteria</taxon>
        <taxon>Pseudomonadati</taxon>
        <taxon>Pseudomonadota</taxon>
        <taxon>Alphaproteobacteria</taxon>
        <taxon>OCS116 cluster</taxon>
    </lineage>
</organism>
<dbReference type="PANTHER" id="PTHR30579:SF7">
    <property type="entry name" value="HTH-TYPE TRANSCRIPTIONAL REGULATOR LRHA-RELATED"/>
    <property type="match status" value="1"/>
</dbReference>
<gene>
    <name evidence="6" type="ORF">COB13_02550</name>
</gene>
<dbReference type="InterPro" id="IPR050176">
    <property type="entry name" value="LTTR"/>
</dbReference>
<evidence type="ECO:0000313" key="6">
    <source>
        <dbReference type="EMBL" id="PCJ03519.1"/>
    </source>
</evidence>
<keyword evidence="2" id="KW-0805">Transcription regulation</keyword>
<dbReference type="SUPFAM" id="SSF53850">
    <property type="entry name" value="Periplasmic binding protein-like II"/>
    <property type="match status" value="1"/>
</dbReference>
<dbReference type="AlphaFoldDB" id="A0A2A4Z8R8"/>
<evidence type="ECO:0000256" key="2">
    <source>
        <dbReference type="ARBA" id="ARBA00023015"/>
    </source>
</evidence>
<evidence type="ECO:0000259" key="5">
    <source>
        <dbReference type="PROSITE" id="PS50931"/>
    </source>
</evidence>
<dbReference type="EMBL" id="NVUS01000002">
    <property type="protein sequence ID" value="PCJ03519.1"/>
    <property type="molecule type" value="Genomic_DNA"/>
</dbReference>
<dbReference type="Pfam" id="PF03466">
    <property type="entry name" value="LysR_substrate"/>
    <property type="match status" value="1"/>
</dbReference>
<evidence type="ECO:0000256" key="4">
    <source>
        <dbReference type="ARBA" id="ARBA00023163"/>
    </source>
</evidence>
<dbReference type="InterPro" id="IPR005119">
    <property type="entry name" value="LysR_subst-bd"/>
</dbReference>
<protein>
    <submittedName>
        <fullName evidence="6">LysR family transcriptional regulator</fullName>
    </submittedName>
</protein>
<dbReference type="Pfam" id="PF00126">
    <property type="entry name" value="HTH_1"/>
    <property type="match status" value="1"/>
</dbReference>
<comment type="caution">
    <text evidence="6">The sequence shown here is derived from an EMBL/GenBank/DDBJ whole genome shotgun (WGS) entry which is preliminary data.</text>
</comment>
<reference key="1">
    <citation type="submission" date="2017-08" db="EMBL/GenBank/DDBJ databases">
        <title>A dynamic microbial community with high functional redundancy inhabits the cold, oxic subseafloor aquifer.</title>
        <authorList>
            <person name="Tully B.J."/>
            <person name="Wheat C.G."/>
            <person name="Glazer B.T."/>
            <person name="Huber J.A."/>
        </authorList>
    </citation>
    <scope>NUCLEOTIDE SEQUENCE [LARGE SCALE GENOMIC DNA]</scope>
</reference>